<gene>
    <name evidence="1" type="ordered locus">Igag_0861</name>
</gene>
<dbReference type="EMBL" id="CP002098">
    <property type="protein sequence ID" value="ADM27678.1"/>
    <property type="molecule type" value="Genomic_DNA"/>
</dbReference>
<organism evidence="1 2">
    <name type="scientific">Ignisphaera aggregans (strain DSM 17230 / JCM 13409 / AQ1.S1)</name>
    <dbReference type="NCBI Taxonomy" id="583356"/>
    <lineage>
        <taxon>Archaea</taxon>
        <taxon>Thermoproteota</taxon>
        <taxon>Thermoprotei</taxon>
        <taxon>Desulfurococcales</taxon>
        <taxon>Desulfurococcaceae</taxon>
        <taxon>Ignisphaera</taxon>
    </lineage>
</organism>
<dbReference type="Proteomes" id="UP000001304">
    <property type="component" value="Chromosome"/>
</dbReference>
<dbReference type="BioCyc" id="IAGG583356:GHAH-844-MONOMER"/>
<protein>
    <submittedName>
        <fullName evidence="1">Uncharacterized protein</fullName>
    </submittedName>
</protein>
<evidence type="ECO:0000313" key="1">
    <source>
        <dbReference type="EMBL" id="ADM27678.1"/>
    </source>
</evidence>
<dbReference type="KEGG" id="iag:Igag_0861"/>
<reference evidence="1 2" key="1">
    <citation type="journal article" date="2010" name="Stand. Genomic Sci.">
        <title>Complete genome sequence of Ignisphaera aggregans type strain (AQ1.S1).</title>
        <authorList>
            <person name="Goker M."/>
            <person name="Held B."/>
            <person name="Lapidus A."/>
            <person name="Nolan M."/>
            <person name="Spring S."/>
            <person name="Yasawong M."/>
            <person name="Lucas S."/>
            <person name="Glavina Del Rio T."/>
            <person name="Tice H."/>
            <person name="Cheng J.F."/>
            <person name="Goodwin L."/>
            <person name="Tapia R."/>
            <person name="Pitluck S."/>
            <person name="Liolios K."/>
            <person name="Ivanova N."/>
            <person name="Mavromatis K."/>
            <person name="Mikhailova N."/>
            <person name="Pati A."/>
            <person name="Chen A."/>
            <person name="Palaniappan K."/>
            <person name="Brambilla E."/>
            <person name="Land M."/>
            <person name="Hauser L."/>
            <person name="Chang Y.J."/>
            <person name="Jeffries C.D."/>
            <person name="Brettin T."/>
            <person name="Detter J.C."/>
            <person name="Han C."/>
            <person name="Rohde M."/>
            <person name="Sikorski J."/>
            <person name="Woyke T."/>
            <person name="Bristow J."/>
            <person name="Eisen J.A."/>
            <person name="Markowitz V."/>
            <person name="Hugenholtz P."/>
            <person name="Kyrpides N.C."/>
            <person name="Klenk H.P."/>
        </authorList>
    </citation>
    <scope>NUCLEOTIDE SEQUENCE [LARGE SCALE GENOMIC DNA]</scope>
    <source>
        <strain evidence="2">DSM 17230 / JCM 13409 / AQ1.S1</strain>
    </source>
</reference>
<dbReference type="HOGENOM" id="CLU_3210718_0_0_2"/>
<evidence type="ECO:0000313" key="2">
    <source>
        <dbReference type="Proteomes" id="UP000001304"/>
    </source>
</evidence>
<proteinExistence type="predicted"/>
<dbReference type="STRING" id="583356.Igag_0861"/>
<dbReference type="AlphaFoldDB" id="E0STR2"/>
<accession>E0STR2</accession>
<sequence length="44" mass="5115">MIDNVLRKIIIIEIVSLYREIVVDIRVKEISRGRMCGALRVDLC</sequence>
<name>E0STR2_IGNAA</name>
<keyword evidence="2" id="KW-1185">Reference proteome</keyword>